<evidence type="ECO:0000313" key="3">
    <source>
        <dbReference type="EMBL" id="KAJ7356442.1"/>
    </source>
</evidence>
<evidence type="ECO:0000259" key="2">
    <source>
        <dbReference type="PROSITE" id="PS50048"/>
    </source>
</evidence>
<comment type="caution">
    <text evidence="3">The sequence shown here is derived from an EMBL/GenBank/DDBJ whole genome shotgun (WGS) entry which is preliminary data.</text>
</comment>
<dbReference type="CDD" id="cd00067">
    <property type="entry name" value="GAL4"/>
    <property type="match status" value="1"/>
</dbReference>
<organism evidence="3 4">
    <name type="scientific">Mycena albidolilacea</name>
    <dbReference type="NCBI Taxonomy" id="1033008"/>
    <lineage>
        <taxon>Eukaryota</taxon>
        <taxon>Fungi</taxon>
        <taxon>Dikarya</taxon>
        <taxon>Basidiomycota</taxon>
        <taxon>Agaricomycotina</taxon>
        <taxon>Agaricomycetes</taxon>
        <taxon>Agaricomycetidae</taxon>
        <taxon>Agaricales</taxon>
        <taxon>Marasmiineae</taxon>
        <taxon>Mycenaceae</taxon>
        <taxon>Mycena</taxon>
    </lineage>
</organism>
<sequence length="864" mass="96215">MPSAPKKPYAPKAKGAVRKPGCYTCRIRRKKCDEQPNQDGHCETCIRLRLQCLGFGAHRPEWLRENTKVSETRDKIKSFLAAQGMIKGHPGSVARPSKGVFLRLMPEETTPSSSESTLPQTPRLSPNEVPRMLFHESDFGSFSPTYYTEYGDDSASFRFAPHLPIPGHSVKDNEDGPFGMKPRSGAFDLSDEHEEHRGTTKVPVFRNRPSDKDDVGAFSTLPIGPSGGEQSFGTSANFLNTEEKQFGTFVIHSPKNQKHPDTRDASFDTEDLTYSQAHLGTGGCSMTIHEPVEAASWLDDNWDHPLLSSIQNKCGGPLAWMLSPSDPALAIFGSSDDPTVVNMAESLAVLSAFPVVIRPSDGNPALTLLAYDAEPSNAPAQSGGFSSNDEGRNDGHDGDEIMDVDERTPDISENGRRRDGDRWRGGSNEEDMLSEENEQKPQVPRDRRGDGGGDGGGGGPSSIDSKWDSPLHRTRIKLRLKLASGHAYAVTFGYTSTFTINRETKIPIDLGDLTRPLSQPEVIALVDLKLETRPRETQVDRSYASIGFVTHRRESIIEREFLHRGFNPPDKVYKRGEHRQIQRGIKGSLGFSQGSPLATADFSYNRNNDVIWEATDNKVMPRCHVDYEPGDEWDADEKSFSSYNIAYERQLMRMNSEPESRPYPLEVKFGMGINLHPSGLKQPLPQISFVNRNQVLIWVSDPTSRARIRGIVVLMSSYLDNIQTREELEIYEQQEIELSAGQLNMSQTKKDERKPGTISLSVAQVQSQCASGSTRFGGRLIAKLGQRSSNSAGPAFIPPHEYLARGWDVNNNEWRNVLWPALDKNCRAAVYERTPPVCAIECQWKQARHNCEGIQNKRTTSLEK</sequence>
<feature type="compositionally biased region" description="Basic and acidic residues" evidence="1">
    <location>
        <begin position="389"/>
        <end position="424"/>
    </location>
</feature>
<evidence type="ECO:0000256" key="1">
    <source>
        <dbReference type="SAM" id="MobiDB-lite"/>
    </source>
</evidence>
<feature type="compositionally biased region" description="Basic and acidic residues" evidence="1">
    <location>
        <begin position="437"/>
        <end position="451"/>
    </location>
</feature>
<name>A0AAD7AEW2_9AGAR</name>
<dbReference type="GO" id="GO:0000981">
    <property type="term" value="F:DNA-binding transcription factor activity, RNA polymerase II-specific"/>
    <property type="evidence" value="ECO:0007669"/>
    <property type="project" value="InterPro"/>
</dbReference>
<proteinExistence type="predicted"/>
<feature type="compositionally biased region" description="Polar residues" evidence="1">
    <location>
        <begin position="378"/>
        <end position="388"/>
    </location>
</feature>
<gene>
    <name evidence="3" type="ORF">DFH08DRAFT_849071</name>
</gene>
<keyword evidence="4" id="KW-1185">Reference proteome</keyword>
<dbReference type="Gene3D" id="4.10.240.10">
    <property type="entry name" value="Zn(2)-C6 fungal-type DNA-binding domain"/>
    <property type="match status" value="1"/>
</dbReference>
<dbReference type="InterPro" id="IPR036864">
    <property type="entry name" value="Zn2-C6_fun-type_DNA-bd_sf"/>
</dbReference>
<reference evidence="3" key="1">
    <citation type="submission" date="2023-03" db="EMBL/GenBank/DDBJ databases">
        <title>Massive genome expansion in bonnet fungi (Mycena s.s.) driven by repeated elements and novel gene families across ecological guilds.</title>
        <authorList>
            <consortium name="Lawrence Berkeley National Laboratory"/>
            <person name="Harder C.B."/>
            <person name="Miyauchi S."/>
            <person name="Viragh M."/>
            <person name="Kuo A."/>
            <person name="Thoen E."/>
            <person name="Andreopoulos B."/>
            <person name="Lu D."/>
            <person name="Skrede I."/>
            <person name="Drula E."/>
            <person name="Henrissat B."/>
            <person name="Morin E."/>
            <person name="Kohler A."/>
            <person name="Barry K."/>
            <person name="LaButti K."/>
            <person name="Morin E."/>
            <person name="Salamov A."/>
            <person name="Lipzen A."/>
            <person name="Mereny Z."/>
            <person name="Hegedus B."/>
            <person name="Baldrian P."/>
            <person name="Stursova M."/>
            <person name="Weitz H."/>
            <person name="Taylor A."/>
            <person name="Grigoriev I.V."/>
            <person name="Nagy L.G."/>
            <person name="Martin F."/>
            <person name="Kauserud H."/>
        </authorList>
    </citation>
    <scope>NUCLEOTIDE SEQUENCE</scope>
    <source>
        <strain evidence="3">CBHHK002</strain>
    </source>
</reference>
<feature type="region of interest" description="Disordered" evidence="1">
    <location>
        <begin position="376"/>
        <end position="468"/>
    </location>
</feature>
<feature type="region of interest" description="Disordered" evidence="1">
    <location>
        <begin position="187"/>
        <end position="213"/>
    </location>
</feature>
<dbReference type="AlphaFoldDB" id="A0AAD7AEW2"/>
<dbReference type="SUPFAM" id="SSF57701">
    <property type="entry name" value="Zn2/Cys6 DNA-binding domain"/>
    <property type="match status" value="1"/>
</dbReference>
<dbReference type="Proteomes" id="UP001218218">
    <property type="component" value="Unassembled WGS sequence"/>
</dbReference>
<dbReference type="EMBL" id="JARIHO010000008">
    <property type="protein sequence ID" value="KAJ7356442.1"/>
    <property type="molecule type" value="Genomic_DNA"/>
</dbReference>
<dbReference type="GO" id="GO:0008270">
    <property type="term" value="F:zinc ion binding"/>
    <property type="evidence" value="ECO:0007669"/>
    <property type="project" value="InterPro"/>
</dbReference>
<dbReference type="SMART" id="SM00066">
    <property type="entry name" value="GAL4"/>
    <property type="match status" value="1"/>
</dbReference>
<protein>
    <recommendedName>
        <fullName evidence="2">Zn(2)-C6 fungal-type domain-containing protein</fullName>
    </recommendedName>
</protein>
<evidence type="ECO:0000313" key="4">
    <source>
        <dbReference type="Proteomes" id="UP001218218"/>
    </source>
</evidence>
<dbReference type="PROSITE" id="PS00463">
    <property type="entry name" value="ZN2_CY6_FUNGAL_1"/>
    <property type="match status" value="1"/>
</dbReference>
<dbReference type="PROSITE" id="PS50048">
    <property type="entry name" value="ZN2_CY6_FUNGAL_2"/>
    <property type="match status" value="1"/>
</dbReference>
<feature type="domain" description="Zn(2)-C6 fungal-type" evidence="2">
    <location>
        <begin position="21"/>
        <end position="52"/>
    </location>
</feature>
<dbReference type="InterPro" id="IPR001138">
    <property type="entry name" value="Zn2Cys6_DnaBD"/>
</dbReference>
<accession>A0AAD7AEW2</accession>